<keyword evidence="5" id="KW-1185">Reference proteome</keyword>
<dbReference type="InterPro" id="IPR050708">
    <property type="entry name" value="T6SS_VgrG/RHS"/>
</dbReference>
<dbReference type="RefSeq" id="WP_169097067.1">
    <property type="nucleotide sequence ID" value="NZ_JABBVZ010000009.1"/>
</dbReference>
<dbReference type="NCBIfam" id="TIGR03696">
    <property type="entry name" value="Rhs_assc_core"/>
    <property type="match status" value="1"/>
</dbReference>
<feature type="transmembrane region" description="Helical" evidence="2">
    <location>
        <begin position="316"/>
        <end position="338"/>
    </location>
</feature>
<gene>
    <name evidence="4" type="ORF">HIJ39_04310</name>
</gene>
<dbReference type="Proteomes" id="UP000533476">
    <property type="component" value="Unassembled WGS sequence"/>
</dbReference>
<dbReference type="AlphaFoldDB" id="A0A7Y0L1J6"/>
<sequence>MTLTLNRLAQATQTNASGTVLNSYSWTYDANGNMLSKTANGTITNLSYNAANEMTQNGSYTYTYDANGNLTGSSAGLSLSYNAANQTTSITPAGGSADPMTYSGVGQANRLTEGSNAYQTDVTGISAMTNSSGTDYFTRTPSGQLISDRTPSGTYYYLLDAQGSVVGLTNGSGTLVDSYTYEPYGGIQSQTQNVAQPFKWIGAVYDSATGLYHIGARYYDPNFDRWTQMDPSGYASVNPMNPQTLDLYTYAADNPINYVDSTGYFWHGSHLRVNWVTWYGASVSFHLSARDASFVDNMGWIGSGVLGTVVAEAAGLSASMAAVIGGVLAAFVIAYYWAGENPNGSLDVTITDLGPFVIVHNSHVGNLYFYPPLL</sequence>
<dbReference type="Pfam" id="PF25023">
    <property type="entry name" value="TEN_YD-shell"/>
    <property type="match status" value="1"/>
</dbReference>
<dbReference type="EMBL" id="JABBVZ010000009">
    <property type="protein sequence ID" value="NMP21578.1"/>
    <property type="molecule type" value="Genomic_DNA"/>
</dbReference>
<dbReference type="Gene3D" id="2.180.10.10">
    <property type="entry name" value="RHS repeat-associated core"/>
    <property type="match status" value="1"/>
</dbReference>
<keyword evidence="1" id="KW-0677">Repeat</keyword>
<keyword evidence="2" id="KW-0812">Transmembrane</keyword>
<dbReference type="PANTHER" id="PTHR32305">
    <property type="match status" value="1"/>
</dbReference>
<proteinExistence type="predicted"/>
<feature type="domain" description="Teneurin-like YD-shell" evidence="3">
    <location>
        <begin position="14"/>
        <end position="256"/>
    </location>
</feature>
<evidence type="ECO:0000256" key="1">
    <source>
        <dbReference type="ARBA" id="ARBA00022737"/>
    </source>
</evidence>
<name>A0A7Y0L1J6_9FIRM</name>
<evidence type="ECO:0000256" key="2">
    <source>
        <dbReference type="SAM" id="Phobius"/>
    </source>
</evidence>
<accession>A0A7Y0L1J6</accession>
<organism evidence="4 5">
    <name type="scientific">Sulfobacillus harzensis</name>
    <dbReference type="NCBI Taxonomy" id="2729629"/>
    <lineage>
        <taxon>Bacteria</taxon>
        <taxon>Bacillati</taxon>
        <taxon>Bacillota</taxon>
        <taxon>Clostridia</taxon>
        <taxon>Eubacteriales</taxon>
        <taxon>Clostridiales Family XVII. Incertae Sedis</taxon>
        <taxon>Sulfobacillus</taxon>
    </lineage>
</organism>
<reference evidence="4 5" key="1">
    <citation type="submission" date="2020-04" db="EMBL/GenBank/DDBJ databases">
        <authorList>
            <person name="Zhang R."/>
            <person name="Schippers A."/>
        </authorList>
    </citation>
    <scope>NUCLEOTIDE SEQUENCE [LARGE SCALE GENOMIC DNA]</scope>
    <source>
        <strain evidence="4 5">DSM 109850</strain>
    </source>
</reference>
<dbReference type="PANTHER" id="PTHR32305:SF15">
    <property type="entry name" value="PROTEIN RHSA-RELATED"/>
    <property type="match status" value="1"/>
</dbReference>
<dbReference type="InterPro" id="IPR056823">
    <property type="entry name" value="TEN-like_YD-shell"/>
</dbReference>
<evidence type="ECO:0000313" key="5">
    <source>
        <dbReference type="Proteomes" id="UP000533476"/>
    </source>
</evidence>
<protein>
    <submittedName>
        <fullName evidence="4">RHS repeat-associated core domain-containing protein</fullName>
    </submittedName>
</protein>
<evidence type="ECO:0000313" key="4">
    <source>
        <dbReference type="EMBL" id="NMP21578.1"/>
    </source>
</evidence>
<keyword evidence="2" id="KW-1133">Transmembrane helix</keyword>
<comment type="caution">
    <text evidence="4">The sequence shown here is derived from an EMBL/GenBank/DDBJ whole genome shotgun (WGS) entry which is preliminary data.</text>
</comment>
<dbReference type="InterPro" id="IPR022385">
    <property type="entry name" value="Rhs_assc_core"/>
</dbReference>
<evidence type="ECO:0000259" key="3">
    <source>
        <dbReference type="Pfam" id="PF25023"/>
    </source>
</evidence>
<keyword evidence="2" id="KW-0472">Membrane</keyword>